<evidence type="ECO:0000313" key="3">
    <source>
        <dbReference type="Proteomes" id="UP001367508"/>
    </source>
</evidence>
<protein>
    <submittedName>
        <fullName evidence="2">Uncharacterized protein</fullName>
    </submittedName>
</protein>
<name>A0AAN9JZY4_CANGL</name>
<dbReference type="AlphaFoldDB" id="A0AAN9JZY4"/>
<keyword evidence="1" id="KW-0732">Signal</keyword>
<proteinExistence type="predicted"/>
<reference evidence="2 3" key="1">
    <citation type="submission" date="2024-01" db="EMBL/GenBank/DDBJ databases">
        <title>The genomes of 5 underutilized Papilionoideae crops provide insights into root nodulation and disease resistanc.</title>
        <authorList>
            <person name="Jiang F."/>
        </authorList>
    </citation>
    <scope>NUCLEOTIDE SEQUENCE [LARGE SCALE GENOMIC DNA]</scope>
    <source>
        <strain evidence="2">LVBAO_FW01</strain>
        <tissue evidence="2">Leaves</tissue>
    </source>
</reference>
<feature type="signal peptide" evidence="1">
    <location>
        <begin position="1"/>
        <end position="20"/>
    </location>
</feature>
<gene>
    <name evidence="2" type="ORF">VNO77_41389</name>
</gene>
<evidence type="ECO:0000256" key="1">
    <source>
        <dbReference type="SAM" id="SignalP"/>
    </source>
</evidence>
<sequence length="85" mass="9905">MVMYISNVLLATVLIYQSISESIQSNRILLDLKKLLNQISWSMDSQLTYIMGIDILRRLQELSNTFKNHKCDKQQSIKMQLKGEV</sequence>
<dbReference type="EMBL" id="JAYMYQ010000010">
    <property type="protein sequence ID" value="KAK7307913.1"/>
    <property type="molecule type" value="Genomic_DNA"/>
</dbReference>
<dbReference type="Proteomes" id="UP001367508">
    <property type="component" value="Unassembled WGS sequence"/>
</dbReference>
<comment type="caution">
    <text evidence="2">The sequence shown here is derived from an EMBL/GenBank/DDBJ whole genome shotgun (WGS) entry which is preliminary data.</text>
</comment>
<accession>A0AAN9JZY4</accession>
<organism evidence="2 3">
    <name type="scientific">Canavalia gladiata</name>
    <name type="common">Sword bean</name>
    <name type="synonym">Dolichos gladiatus</name>
    <dbReference type="NCBI Taxonomy" id="3824"/>
    <lineage>
        <taxon>Eukaryota</taxon>
        <taxon>Viridiplantae</taxon>
        <taxon>Streptophyta</taxon>
        <taxon>Embryophyta</taxon>
        <taxon>Tracheophyta</taxon>
        <taxon>Spermatophyta</taxon>
        <taxon>Magnoliopsida</taxon>
        <taxon>eudicotyledons</taxon>
        <taxon>Gunneridae</taxon>
        <taxon>Pentapetalae</taxon>
        <taxon>rosids</taxon>
        <taxon>fabids</taxon>
        <taxon>Fabales</taxon>
        <taxon>Fabaceae</taxon>
        <taxon>Papilionoideae</taxon>
        <taxon>50 kb inversion clade</taxon>
        <taxon>NPAAA clade</taxon>
        <taxon>indigoferoid/millettioid clade</taxon>
        <taxon>Phaseoleae</taxon>
        <taxon>Canavalia</taxon>
    </lineage>
</organism>
<evidence type="ECO:0000313" key="2">
    <source>
        <dbReference type="EMBL" id="KAK7307913.1"/>
    </source>
</evidence>
<keyword evidence="3" id="KW-1185">Reference proteome</keyword>
<feature type="chain" id="PRO_5042988214" evidence="1">
    <location>
        <begin position="21"/>
        <end position="85"/>
    </location>
</feature>